<dbReference type="AlphaFoldDB" id="A0A914RFT7"/>
<organism evidence="1 2">
    <name type="scientific">Parascaris equorum</name>
    <name type="common">Equine roundworm</name>
    <dbReference type="NCBI Taxonomy" id="6256"/>
    <lineage>
        <taxon>Eukaryota</taxon>
        <taxon>Metazoa</taxon>
        <taxon>Ecdysozoa</taxon>
        <taxon>Nematoda</taxon>
        <taxon>Chromadorea</taxon>
        <taxon>Rhabditida</taxon>
        <taxon>Spirurina</taxon>
        <taxon>Ascaridomorpha</taxon>
        <taxon>Ascaridoidea</taxon>
        <taxon>Ascarididae</taxon>
        <taxon>Parascaris</taxon>
    </lineage>
</organism>
<keyword evidence="1" id="KW-1185">Reference proteome</keyword>
<sequence>MIVSAVLLSLKYTFSGDIRIDMELDGVKVFTPDKLVFISVVPEQQFDKAVRQSNDLKVETLIDRLIDTGMWPMAMAIAEYMKHTSKDGMHRIEYMKAQKEAGRVPDYAGVSELIVKRFSNYPEVSFA</sequence>
<dbReference type="Proteomes" id="UP000887564">
    <property type="component" value="Unplaced"/>
</dbReference>
<evidence type="ECO:0000313" key="1">
    <source>
        <dbReference type="Proteomes" id="UP000887564"/>
    </source>
</evidence>
<protein>
    <submittedName>
        <fullName evidence="2">Uncharacterized protein</fullName>
    </submittedName>
</protein>
<accession>A0A914RFT7</accession>
<dbReference type="WBParaSite" id="PEQ_0000545601-mRNA-1">
    <property type="protein sequence ID" value="PEQ_0000545601-mRNA-1"/>
    <property type="gene ID" value="PEQ_0000545601"/>
</dbReference>
<evidence type="ECO:0000313" key="2">
    <source>
        <dbReference type="WBParaSite" id="PEQ_0000545601-mRNA-1"/>
    </source>
</evidence>
<proteinExistence type="predicted"/>
<name>A0A914RFT7_PAREQ</name>
<reference evidence="2" key="1">
    <citation type="submission" date="2022-11" db="UniProtKB">
        <authorList>
            <consortium name="WormBaseParasite"/>
        </authorList>
    </citation>
    <scope>IDENTIFICATION</scope>
</reference>